<dbReference type="AlphaFoldDB" id="A0A8B2P176"/>
<reference evidence="5 6" key="1">
    <citation type="submission" date="2018-05" db="EMBL/GenBank/DDBJ databases">
        <title>Acuticoccus sediminis sp. nov., isolated from deep-sea sediment of Indian Ocean.</title>
        <authorList>
            <person name="Liu X."/>
            <person name="Lai Q."/>
            <person name="Du Y."/>
            <person name="Sun F."/>
            <person name="Zhang X."/>
            <person name="Wang S."/>
            <person name="Shao Z."/>
        </authorList>
    </citation>
    <scope>NUCLEOTIDE SEQUENCE [LARGE SCALE GENOMIC DNA]</scope>
    <source>
        <strain evidence="5 6">PTG4-2</strain>
    </source>
</reference>
<dbReference type="PROSITE" id="PS00894">
    <property type="entry name" value="HTH_DEOR_1"/>
    <property type="match status" value="1"/>
</dbReference>
<evidence type="ECO:0000256" key="1">
    <source>
        <dbReference type="ARBA" id="ARBA00023015"/>
    </source>
</evidence>
<accession>A0A8B2P176</accession>
<dbReference type="PANTHER" id="PTHR30363">
    <property type="entry name" value="HTH-TYPE TRANSCRIPTIONAL REGULATOR SRLR-RELATED"/>
    <property type="match status" value="1"/>
</dbReference>
<keyword evidence="3" id="KW-0804">Transcription</keyword>
<dbReference type="EMBL" id="QHHQ01000001">
    <property type="protein sequence ID" value="RAI03906.1"/>
    <property type="molecule type" value="Genomic_DNA"/>
</dbReference>
<dbReference type="Pfam" id="PF00455">
    <property type="entry name" value="DeoRC"/>
    <property type="match status" value="1"/>
</dbReference>
<proteinExistence type="predicted"/>
<dbReference type="InterPro" id="IPR018356">
    <property type="entry name" value="Tscrpt_reg_HTH_DeoR_CS"/>
</dbReference>
<dbReference type="GO" id="GO:0003700">
    <property type="term" value="F:DNA-binding transcription factor activity"/>
    <property type="evidence" value="ECO:0007669"/>
    <property type="project" value="InterPro"/>
</dbReference>
<dbReference type="SUPFAM" id="SSF100950">
    <property type="entry name" value="NagB/RpiA/CoA transferase-like"/>
    <property type="match status" value="1"/>
</dbReference>
<dbReference type="SMART" id="SM00420">
    <property type="entry name" value="HTH_DEOR"/>
    <property type="match status" value="1"/>
</dbReference>
<dbReference type="InterPro" id="IPR036388">
    <property type="entry name" value="WH-like_DNA-bd_sf"/>
</dbReference>
<dbReference type="OrthoDB" id="9816363at2"/>
<dbReference type="RefSeq" id="WP_111342970.1">
    <property type="nucleotide sequence ID" value="NZ_JAIWKD010000001.1"/>
</dbReference>
<protein>
    <submittedName>
        <fullName evidence="5">DeoR/GlpR transcriptional regulator</fullName>
    </submittedName>
</protein>
<dbReference type="InterPro" id="IPR036390">
    <property type="entry name" value="WH_DNA-bd_sf"/>
</dbReference>
<sequence>MTPEERRTSIAELVSQQGRQSVEHLAEAFGVSPETIRRDLSRLSAEGRVRKVHGGALKPPLHAEGSFDERMAEDAAAKAAIGLRVRDVVRPGETLFIDTGSTTLAAARALATVPGLTVVTNSHAVAAAFEGRAHVFCVGGTYRSGNRQTVGPMAIEEISRFQADRAILTVAAISHDAGAMDSDFDEAQVGRAMIANARSTVILAAASKFARRAGYQVCRIAAIDLLVTDQPPPAELAMVLHASGASVHVAGETADAVRSPAAPFPQSA</sequence>
<keyword evidence="6" id="KW-1185">Reference proteome</keyword>
<evidence type="ECO:0000256" key="3">
    <source>
        <dbReference type="ARBA" id="ARBA00023163"/>
    </source>
</evidence>
<dbReference type="InterPro" id="IPR050313">
    <property type="entry name" value="Carb_Metab_HTH_regulators"/>
</dbReference>
<keyword evidence="2" id="KW-0238">DNA-binding</keyword>
<dbReference type="Proteomes" id="UP000249590">
    <property type="component" value="Unassembled WGS sequence"/>
</dbReference>
<evidence type="ECO:0000313" key="6">
    <source>
        <dbReference type="Proteomes" id="UP000249590"/>
    </source>
</evidence>
<dbReference type="SMART" id="SM01134">
    <property type="entry name" value="DeoRC"/>
    <property type="match status" value="1"/>
</dbReference>
<dbReference type="Pfam" id="PF08220">
    <property type="entry name" value="HTH_DeoR"/>
    <property type="match status" value="1"/>
</dbReference>
<dbReference type="PROSITE" id="PS51000">
    <property type="entry name" value="HTH_DEOR_2"/>
    <property type="match status" value="1"/>
</dbReference>
<gene>
    <name evidence="5" type="ORF">DLJ53_05395</name>
</gene>
<dbReference type="Gene3D" id="1.10.10.10">
    <property type="entry name" value="Winged helix-like DNA-binding domain superfamily/Winged helix DNA-binding domain"/>
    <property type="match status" value="1"/>
</dbReference>
<evidence type="ECO:0000259" key="4">
    <source>
        <dbReference type="PROSITE" id="PS51000"/>
    </source>
</evidence>
<dbReference type="InterPro" id="IPR037171">
    <property type="entry name" value="NagB/RpiA_transferase-like"/>
</dbReference>
<comment type="caution">
    <text evidence="5">The sequence shown here is derived from an EMBL/GenBank/DDBJ whole genome shotgun (WGS) entry which is preliminary data.</text>
</comment>
<keyword evidence="1" id="KW-0805">Transcription regulation</keyword>
<dbReference type="GO" id="GO:0003677">
    <property type="term" value="F:DNA binding"/>
    <property type="evidence" value="ECO:0007669"/>
    <property type="project" value="UniProtKB-KW"/>
</dbReference>
<dbReference type="SUPFAM" id="SSF46785">
    <property type="entry name" value="Winged helix' DNA-binding domain"/>
    <property type="match status" value="1"/>
</dbReference>
<dbReference type="InterPro" id="IPR001034">
    <property type="entry name" value="DeoR_HTH"/>
</dbReference>
<dbReference type="PANTHER" id="PTHR30363:SF44">
    <property type="entry name" value="AGA OPERON TRANSCRIPTIONAL REPRESSOR-RELATED"/>
    <property type="match status" value="1"/>
</dbReference>
<dbReference type="PRINTS" id="PR00037">
    <property type="entry name" value="HTHLACR"/>
</dbReference>
<organism evidence="5 6">
    <name type="scientific">Acuticoccus sediminis</name>
    <dbReference type="NCBI Taxonomy" id="2184697"/>
    <lineage>
        <taxon>Bacteria</taxon>
        <taxon>Pseudomonadati</taxon>
        <taxon>Pseudomonadota</taxon>
        <taxon>Alphaproteobacteria</taxon>
        <taxon>Hyphomicrobiales</taxon>
        <taxon>Amorphaceae</taxon>
        <taxon>Acuticoccus</taxon>
    </lineage>
</organism>
<name>A0A8B2P176_9HYPH</name>
<dbReference type="InterPro" id="IPR014036">
    <property type="entry name" value="DeoR-like_C"/>
</dbReference>
<evidence type="ECO:0000256" key="2">
    <source>
        <dbReference type="ARBA" id="ARBA00023125"/>
    </source>
</evidence>
<feature type="domain" description="HTH deoR-type" evidence="4">
    <location>
        <begin position="3"/>
        <end position="58"/>
    </location>
</feature>
<evidence type="ECO:0000313" key="5">
    <source>
        <dbReference type="EMBL" id="RAI03906.1"/>
    </source>
</evidence>